<dbReference type="EMBL" id="KB320806">
    <property type="protein sequence ID" value="ELW62639.1"/>
    <property type="molecule type" value="Genomic_DNA"/>
</dbReference>
<organism evidence="1 2">
    <name type="scientific">Tupaia chinensis</name>
    <name type="common">Chinese tree shrew</name>
    <name type="synonym">Tupaia belangeri chinensis</name>
    <dbReference type="NCBI Taxonomy" id="246437"/>
    <lineage>
        <taxon>Eukaryota</taxon>
        <taxon>Metazoa</taxon>
        <taxon>Chordata</taxon>
        <taxon>Craniata</taxon>
        <taxon>Vertebrata</taxon>
        <taxon>Euteleostomi</taxon>
        <taxon>Mammalia</taxon>
        <taxon>Eutheria</taxon>
        <taxon>Euarchontoglires</taxon>
        <taxon>Scandentia</taxon>
        <taxon>Tupaiidae</taxon>
        <taxon>Tupaia</taxon>
    </lineage>
</organism>
<dbReference type="InParanoid" id="L9KJH3"/>
<evidence type="ECO:0000313" key="1">
    <source>
        <dbReference type="EMBL" id="ELW62639.1"/>
    </source>
</evidence>
<reference evidence="2" key="1">
    <citation type="submission" date="2012-07" db="EMBL/GenBank/DDBJ databases">
        <title>Genome of the Chinese tree shrew, a rising model animal genetically related to primates.</title>
        <authorList>
            <person name="Zhang G."/>
            <person name="Fan Y."/>
            <person name="Yao Y."/>
            <person name="Huang Z."/>
        </authorList>
    </citation>
    <scope>NUCLEOTIDE SEQUENCE [LARGE SCALE GENOMIC DNA]</scope>
</reference>
<sequence length="134" mass="14223">MPAEGCVPRGGCCGAAADACGSWTQTRGAAAELSALHWKNASESALKFQLGLMAPFPVITKSTFWASLVRLCPSHGPEMATLIPRSSRQSLVAPHSWVLDKAIFASVHPCLCVNGIIDFIRADSLPSPLFGSIW</sequence>
<protein>
    <submittedName>
        <fullName evidence="1">Uncharacterized protein</fullName>
    </submittedName>
</protein>
<dbReference type="Proteomes" id="UP000011518">
    <property type="component" value="Unassembled WGS sequence"/>
</dbReference>
<name>L9KJH3_TUPCH</name>
<evidence type="ECO:0000313" key="2">
    <source>
        <dbReference type="Proteomes" id="UP000011518"/>
    </source>
</evidence>
<gene>
    <name evidence="1" type="ORF">TREES_T100015068</name>
</gene>
<proteinExistence type="predicted"/>
<dbReference type="AlphaFoldDB" id="L9KJH3"/>
<keyword evidence="2" id="KW-1185">Reference proteome</keyword>
<accession>L9KJH3</accession>
<reference evidence="2" key="2">
    <citation type="journal article" date="2013" name="Nat. Commun.">
        <title>Genome of the Chinese tree shrew.</title>
        <authorList>
            <person name="Fan Y."/>
            <person name="Huang Z.Y."/>
            <person name="Cao C.C."/>
            <person name="Chen C.S."/>
            <person name="Chen Y.X."/>
            <person name="Fan D.D."/>
            <person name="He J."/>
            <person name="Hou H.L."/>
            <person name="Hu L."/>
            <person name="Hu X.T."/>
            <person name="Jiang X.T."/>
            <person name="Lai R."/>
            <person name="Lang Y.S."/>
            <person name="Liang B."/>
            <person name="Liao S.G."/>
            <person name="Mu D."/>
            <person name="Ma Y.Y."/>
            <person name="Niu Y.Y."/>
            <person name="Sun X.Q."/>
            <person name="Xia J.Q."/>
            <person name="Xiao J."/>
            <person name="Xiong Z.Q."/>
            <person name="Xu L."/>
            <person name="Yang L."/>
            <person name="Zhang Y."/>
            <person name="Zhao W."/>
            <person name="Zhao X.D."/>
            <person name="Zheng Y.T."/>
            <person name="Zhou J.M."/>
            <person name="Zhu Y.B."/>
            <person name="Zhang G.J."/>
            <person name="Wang J."/>
            <person name="Yao Y.G."/>
        </authorList>
    </citation>
    <scope>NUCLEOTIDE SEQUENCE [LARGE SCALE GENOMIC DNA]</scope>
</reference>